<name>A0A5J9SW88_9POAL</name>
<organism evidence="1 2">
    <name type="scientific">Eragrostis curvula</name>
    <name type="common">weeping love grass</name>
    <dbReference type="NCBI Taxonomy" id="38414"/>
    <lineage>
        <taxon>Eukaryota</taxon>
        <taxon>Viridiplantae</taxon>
        <taxon>Streptophyta</taxon>
        <taxon>Embryophyta</taxon>
        <taxon>Tracheophyta</taxon>
        <taxon>Spermatophyta</taxon>
        <taxon>Magnoliopsida</taxon>
        <taxon>Liliopsida</taxon>
        <taxon>Poales</taxon>
        <taxon>Poaceae</taxon>
        <taxon>PACMAD clade</taxon>
        <taxon>Chloridoideae</taxon>
        <taxon>Eragrostideae</taxon>
        <taxon>Eragrostidinae</taxon>
        <taxon>Eragrostis</taxon>
    </lineage>
</organism>
<evidence type="ECO:0008006" key="3">
    <source>
        <dbReference type="Google" id="ProtNLM"/>
    </source>
</evidence>
<evidence type="ECO:0000313" key="2">
    <source>
        <dbReference type="Proteomes" id="UP000324897"/>
    </source>
</evidence>
<dbReference type="EMBL" id="RWGY01000202">
    <property type="protein sequence ID" value="TVU03239.1"/>
    <property type="molecule type" value="Genomic_DNA"/>
</dbReference>
<gene>
    <name evidence="1" type="ORF">EJB05_51227</name>
</gene>
<sequence>MRMLAYGTSADTLDEYLKVAESTAMECMEKFVEGFIATFGKGYLRHPTCEEVEQLLHVGVSRGFPGMLGKWAAFVKTISSPLSEKHKLYAMHQEGARKDIERAFGVLQARFNIVRRPARLWSAKIIDSIMYACIIIHNMIVEDEGEKAEENIDLNHAPSTSIVLPPEANVGTNDNPYSADVRRRNAAIRACPIHTQLKKDLVEHIWHRFGNRHNN</sequence>
<feature type="non-terminal residue" evidence="1">
    <location>
        <position position="1"/>
    </location>
</feature>
<dbReference type="PANTHER" id="PTHR47150:SF6">
    <property type="entry name" value="OS01G0872900 PROTEIN"/>
    <property type="match status" value="1"/>
</dbReference>
<protein>
    <recommendedName>
        <fullName evidence="3">DDE Tnp4 domain-containing protein</fullName>
    </recommendedName>
</protein>
<dbReference type="OrthoDB" id="683796at2759"/>
<accession>A0A5J9SW88</accession>
<dbReference type="Proteomes" id="UP000324897">
    <property type="component" value="Unassembled WGS sequence"/>
</dbReference>
<dbReference type="InterPro" id="IPR006912">
    <property type="entry name" value="Harbinger_derived_prot"/>
</dbReference>
<reference evidence="1 2" key="1">
    <citation type="journal article" date="2019" name="Sci. Rep.">
        <title>A high-quality genome of Eragrostis curvula grass provides insights into Poaceae evolution and supports new strategies to enhance forage quality.</title>
        <authorList>
            <person name="Carballo J."/>
            <person name="Santos B.A.C.M."/>
            <person name="Zappacosta D."/>
            <person name="Garbus I."/>
            <person name="Selva J.P."/>
            <person name="Gallo C.A."/>
            <person name="Diaz A."/>
            <person name="Albertini E."/>
            <person name="Caccamo M."/>
            <person name="Echenique V."/>
        </authorList>
    </citation>
    <scope>NUCLEOTIDE SEQUENCE [LARGE SCALE GENOMIC DNA]</scope>
    <source>
        <strain evidence="2">cv. Victoria</strain>
        <tissue evidence="1">Leaf</tissue>
    </source>
</reference>
<proteinExistence type="predicted"/>
<comment type="caution">
    <text evidence="1">The sequence shown here is derived from an EMBL/GenBank/DDBJ whole genome shotgun (WGS) entry which is preliminary data.</text>
</comment>
<dbReference type="Gramene" id="TVU03239">
    <property type="protein sequence ID" value="TVU03239"/>
    <property type="gene ID" value="EJB05_51227"/>
</dbReference>
<evidence type="ECO:0000313" key="1">
    <source>
        <dbReference type="EMBL" id="TVU03239.1"/>
    </source>
</evidence>
<dbReference type="Pfam" id="PF04827">
    <property type="entry name" value="Plant_tran"/>
    <property type="match status" value="2"/>
</dbReference>
<dbReference type="PANTHER" id="PTHR47150">
    <property type="entry name" value="OS12G0169200 PROTEIN"/>
    <property type="match status" value="1"/>
</dbReference>
<dbReference type="AlphaFoldDB" id="A0A5J9SW88"/>
<keyword evidence="2" id="KW-1185">Reference proteome</keyword>